<keyword evidence="1" id="KW-0472">Membrane</keyword>
<gene>
    <name evidence="2" type="ORF">OB236_14040</name>
</gene>
<evidence type="ECO:0000313" key="3">
    <source>
        <dbReference type="Proteomes" id="UP001652445"/>
    </source>
</evidence>
<keyword evidence="1" id="KW-0812">Transmembrane</keyword>
<sequence>MVPEFPVRSNSYDKSLAFAGLSFLGPFSHFIVKVILFVQQAAITAVRTAVPPFRTINN</sequence>
<accession>A0ABT2UF50</accession>
<name>A0ABT2UF50_9BACL</name>
<evidence type="ECO:0000313" key="2">
    <source>
        <dbReference type="EMBL" id="MCU6793237.1"/>
    </source>
</evidence>
<keyword evidence="1" id="KW-1133">Transmembrane helix</keyword>
<feature type="transmembrane region" description="Helical" evidence="1">
    <location>
        <begin position="16"/>
        <end position="38"/>
    </location>
</feature>
<dbReference type="EMBL" id="JAOQIO010000039">
    <property type="protein sequence ID" value="MCU6793237.1"/>
    <property type="molecule type" value="Genomic_DNA"/>
</dbReference>
<comment type="caution">
    <text evidence="2">The sequence shown here is derived from an EMBL/GenBank/DDBJ whole genome shotgun (WGS) entry which is preliminary data.</text>
</comment>
<proteinExistence type="predicted"/>
<protein>
    <submittedName>
        <fullName evidence="2">Uncharacterized protein</fullName>
    </submittedName>
</protein>
<dbReference type="Proteomes" id="UP001652445">
    <property type="component" value="Unassembled WGS sequence"/>
</dbReference>
<organism evidence="2 3">
    <name type="scientific">Paenibacillus baimaensis</name>
    <dbReference type="NCBI Taxonomy" id="2982185"/>
    <lineage>
        <taxon>Bacteria</taxon>
        <taxon>Bacillati</taxon>
        <taxon>Bacillota</taxon>
        <taxon>Bacilli</taxon>
        <taxon>Bacillales</taxon>
        <taxon>Paenibacillaceae</taxon>
        <taxon>Paenibacillus</taxon>
    </lineage>
</organism>
<evidence type="ECO:0000256" key="1">
    <source>
        <dbReference type="SAM" id="Phobius"/>
    </source>
</evidence>
<keyword evidence="3" id="KW-1185">Reference proteome</keyword>
<reference evidence="2 3" key="1">
    <citation type="submission" date="2022-09" db="EMBL/GenBank/DDBJ databases">
        <authorList>
            <person name="Han X.L."/>
            <person name="Wang Q."/>
            <person name="Lu T."/>
        </authorList>
    </citation>
    <scope>NUCLEOTIDE SEQUENCE [LARGE SCALE GENOMIC DNA]</scope>
    <source>
        <strain evidence="2 3">WQ 127069</strain>
    </source>
</reference>